<dbReference type="EMBL" id="VIAR01000004">
    <property type="protein sequence ID" value="TQD39408.1"/>
    <property type="molecule type" value="Genomic_DNA"/>
</dbReference>
<keyword evidence="1" id="KW-1133">Transmembrane helix</keyword>
<feature type="transmembrane region" description="Helical" evidence="1">
    <location>
        <begin position="56"/>
        <end position="82"/>
    </location>
</feature>
<comment type="caution">
    <text evidence="2">The sequence shown here is derived from an EMBL/GenBank/DDBJ whole genome shotgun (WGS) entry which is preliminary data.</text>
</comment>
<feature type="transmembrane region" description="Helical" evidence="1">
    <location>
        <begin position="88"/>
        <end position="110"/>
    </location>
</feature>
<protein>
    <recommendedName>
        <fullName evidence="4">DUF2938 family protein</fullName>
    </recommendedName>
</protein>
<evidence type="ECO:0000313" key="2">
    <source>
        <dbReference type="EMBL" id="TQD39408.1"/>
    </source>
</evidence>
<feature type="transmembrane region" description="Helical" evidence="1">
    <location>
        <begin position="122"/>
        <end position="144"/>
    </location>
</feature>
<dbReference type="OrthoDB" id="673991at2"/>
<keyword evidence="1" id="KW-0812">Transmembrane</keyword>
<proteinExistence type="predicted"/>
<keyword evidence="3" id="KW-1185">Reference proteome</keyword>
<dbReference type="RefSeq" id="WP_141421355.1">
    <property type="nucleotide sequence ID" value="NZ_VIAR01000004.1"/>
</dbReference>
<dbReference type="AlphaFoldDB" id="A0A507ZUI1"/>
<evidence type="ECO:0008006" key="4">
    <source>
        <dbReference type="Google" id="ProtNLM"/>
    </source>
</evidence>
<evidence type="ECO:0000313" key="3">
    <source>
        <dbReference type="Proteomes" id="UP000317169"/>
    </source>
</evidence>
<keyword evidence="1" id="KW-0472">Membrane</keyword>
<organism evidence="2 3">
    <name type="scientific">Haloflavibacter putidus</name>
    <dbReference type="NCBI Taxonomy" id="2576776"/>
    <lineage>
        <taxon>Bacteria</taxon>
        <taxon>Pseudomonadati</taxon>
        <taxon>Bacteroidota</taxon>
        <taxon>Flavobacteriia</taxon>
        <taxon>Flavobacteriales</taxon>
        <taxon>Flavobacteriaceae</taxon>
        <taxon>Haloflavibacter</taxon>
    </lineage>
</organism>
<sequence>MIFLKIILGSICATTIMTVFSYIYEEMNKGMFKEPQLLNFLVRNSSLSFFPRRSHILGWGLHYSIGLVFAIGFELLLFYQIINFSVGRALIFGFVIGIIGIIGWNIMFRLSKKPEAFNSIPFYRHILIAHLLFGVILGLFYKLWNIYII</sequence>
<gene>
    <name evidence="2" type="ORF">FKR84_05790</name>
</gene>
<name>A0A507ZUI1_9FLAO</name>
<reference evidence="2 3" key="1">
    <citation type="submission" date="2019-06" db="EMBL/GenBank/DDBJ databases">
        <title>Flavibacter putida gen. nov., sp. nov., a novel marine bacterium of the family Flavobacteriaceae isolated from coastal seawater.</title>
        <authorList>
            <person name="Feng X."/>
        </authorList>
    </citation>
    <scope>NUCLEOTIDE SEQUENCE [LARGE SCALE GENOMIC DNA]</scope>
    <source>
        <strain evidence="2 3">PLHSN227</strain>
    </source>
</reference>
<accession>A0A507ZUI1</accession>
<evidence type="ECO:0000256" key="1">
    <source>
        <dbReference type="SAM" id="Phobius"/>
    </source>
</evidence>
<dbReference type="Proteomes" id="UP000317169">
    <property type="component" value="Unassembled WGS sequence"/>
</dbReference>
<feature type="transmembrane region" description="Helical" evidence="1">
    <location>
        <begin position="6"/>
        <end position="24"/>
    </location>
</feature>